<evidence type="ECO:0000313" key="2">
    <source>
        <dbReference type="EMBL" id="PKR50510.1"/>
    </source>
</evidence>
<dbReference type="KEGG" id="thac:CSC3H3_01535"/>
<organism evidence="2 4">
    <name type="scientific">Thalassospira marina</name>
    <dbReference type="NCBI Taxonomy" id="2048283"/>
    <lineage>
        <taxon>Bacteria</taxon>
        <taxon>Pseudomonadati</taxon>
        <taxon>Pseudomonadota</taxon>
        <taxon>Alphaproteobacteria</taxon>
        <taxon>Rhodospirillales</taxon>
        <taxon>Thalassospiraceae</taxon>
        <taxon>Thalassospira</taxon>
    </lineage>
</organism>
<dbReference type="EMBL" id="CP024199">
    <property type="protein sequence ID" value="AUG51529.1"/>
    <property type="molecule type" value="Genomic_DNA"/>
</dbReference>
<reference evidence="1 3" key="2">
    <citation type="submission" date="2017-10" db="EMBL/GenBank/DDBJ databases">
        <title>Biodiversity and function of Thalassospira species in the particle-attached aromatic-hydrocarbon-degrading consortia from the surface seawater of the China South Sea.</title>
        <authorList>
            <person name="Dong C."/>
            <person name="Liu R."/>
            <person name="Shao Z."/>
        </authorList>
    </citation>
    <scope>NUCLEOTIDE SEQUENCE [LARGE SCALE GENOMIC DNA]</scope>
    <source>
        <strain evidence="1 3">CSC3H3</strain>
    </source>
</reference>
<evidence type="ECO:0008006" key="5">
    <source>
        <dbReference type="Google" id="ProtNLM"/>
    </source>
</evidence>
<dbReference type="Proteomes" id="UP000233458">
    <property type="component" value="Chromosome"/>
</dbReference>
<proteinExistence type="predicted"/>
<dbReference type="RefSeq" id="WP_101269948.1">
    <property type="nucleotide sequence ID" value="NZ_CP024199.1"/>
</dbReference>
<evidence type="ECO:0000313" key="3">
    <source>
        <dbReference type="Proteomes" id="UP000233458"/>
    </source>
</evidence>
<dbReference type="InterPro" id="IPR024409">
    <property type="entry name" value="DUF3833"/>
</dbReference>
<dbReference type="OrthoDB" id="5296954at2"/>
<dbReference type="EMBL" id="NWTK01000016">
    <property type="protein sequence ID" value="PKR50510.1"/>
    <property type="molecule type" value="Genomic_DNA"/>
</dbReference>
<dbReference type="Pfam" id="PF12915">
    <property type="entry name" value="DUF3833"/>
    <property type="match status" value="1"/>
</dbReference>
<dbReference type="Proteomes" id="UP000233597">
    <property type="component" value="Unassembled WGS sequence"/>
</dbReference>
<accession>A0A2N3KJ09</accession>
<dbReference type="AlphaFoldDB" id="A0A2N3KJ09"/>
<evidence type="ECO:0000313" key="1">
    <source>
        <dbReference type="EMBL" id="AUG51529.1"/>
    </source>
</evidence>
<sequence>MLRTGLVFLFVVFVGGCSAMKPQDFAHKEPVFDVYAYFQGHSRAWGIFEDRFGKLRRQFTVDINGEVSDGVLTLTEDFIYDDGETDQRVWKIRKTGDHAYEGTFDEIVGVAEGQQYGNALNWNYEMDLKVGDGTWRVSFDDWMFLQPNGVLVNRARVRKWGLEIGEVSLFFAKPNAPLFSQAAE</sequence>
<keyword evidence="3" id="KW-1185">Reference proteome</keyword>
<reference evidence="2 4" key="1">
    <citation type="submission" date="2017-09" db="EMBL/GenBank/DDBJ databases">
        <title>Biodiversity and function of Thalassospira species in the particle-attached aromatic-hydrocarbon-degrading consortia from the surface seawater of the South China Sea.</title>
        <authorList>
            <person name="Dong C."/>
            <person name="Liu R."/>
            <person name="Shao Z."/>
        </authorList>
    </citation>
    <scope>NUCLEOTIDE SEQUENCE [LARGE SCALE GENOMIC DNA]</scope>
    <source>
        <strain evidence="2 4">CSC1P2</strain>
    </source>
</reference>
<evidence type="ECO:0000313" key="4">
    <source>
        <dbReference type="Proteomes" id="UP000233597"/>
    </source>
</evidence>
<gene>
    <name evidence="2" type="ORF">COO20_20415</name>
    <name evidence="1" type="ORF">CSC3H3_01535</name>
</gene>
<dbReference type="PROSITE" id="PS51257">
    <property type="entry name" value="PROKAR_LIPOPROTEIN"/>
    <property type="match status" value="1"/>
</dbReference>
<name>A0A2N3KJ09_9PROT</name>
<protein>
    <recommendedName>
        <fullName evidence="5">DUF3833 domain-containing protein</fullName>
    </recommendedName>
</protein>